<evidence type="ECO:0000256" key="1">
    <source>
        <dbReference type="ARBA" id="ARBA00004651"/>
    </source>
</evidence>
<evidence type="ECO:0000256" key="4">
    <source>
        <dbReference type="ARBA" id="ARBA00022989"/>
    </source>
</evidence>
<dbReference type="PANTHER" id="PTHR42770:SF18">
    <property type="entry name" value="ARGININE_AGMATINE ANTIPORTER"/>
    <property type="match status" value="1"/>
</dbReference>
<dbReference type="Pfam" id="PF13520">
    <property type="entry name" value="AA_permease_2"/>
    <property type="match status" value="1"/>
</dbReference>
<keyword evidence="2" id="KW-1003">Cell membrane</keyword>
<keyword evidence="3 6" id="KW-0812">Transmembrane</keyword>
<feature type="transmembrane region" description="Helical" evidence="6">
    <location>
        <begin position="117"/>
        <end position="135"/>
    </location>
</feature>
<feature type="transmembrane region" description="Helical" evidence="6">
    <location>
        <begin position="418"/>
        <end position="436"/>
    </location>
</feature>
<comment type="subcellular location">
    <subcellularLocation>
        <location evidence="1">Cell membrane</location>
        <topology evidence="1">Multi-pass membrane protein</topology>
    </subcellularLocation>
</comment>
<evidence type="ECO:0000313" key="7">
    <source>
        <dbReference type="EMBL" id="KRL43484.1"/>
    </source>
</evidence>
<feature type="transmembrane region" description="Helical" evidence="6">
    <location>
        <begin position="240"/>
        <end position="268"/>
    </location>
</feature>
<keyword evidence="4 6" id="KW-1133">Transmembrane helix</keyword>
<gene>
    <name evidence="7" type="ORF">FD29_GL000943</name>
</gene>
<proteinExistence type="predicted"/>
<evidence type="ECO:0000313" key="8">
    <source>
        <dbReference type="Proteomes" id="UP000050872"/>
    </source>
</evidence>
<feature type="transmembrane region" description="Helical" evidence="6">
    <location>
        <begin position="170"/>
        <end position="187"/>
    </location>
</feature>
<evidence type="ECO:0000256" key="6">
    <source>
        <dbReference type="SAM" id="Phobius"/>
    </source>
</evidence>
<dbReference type="PATRIC" id="fig|1423770.3.peg.972"/>
<dbReference type="InterPro" id="IPR050367">
    <property type="entry name" value="APC_superfamily"/>
</dbReference>
<evidence type="ECO:0000256" key="3">
    <source>
        <dbReference type="ARBA" id="ARBA00022692"/>
    </source>
</evidence>
<dbReference type="Gene3D" id="1.20.1740.10">
    <property type="entry name" value="Amino acid/polyamine transporter I"/>
    <property type="match status" value="1"/>
</dbReference>
<dbReference type="EMBL" id="AZEZ01000083">
    <property type="protein sequence ID" value="KRL43484.1"/>
    <property type="molecule type" value="Genomic_DNA"/>
</dbReference>
<dbReference type="RefSeq" id="WP_235804281.1">
    <property type="nucleotide sequence ID" value="NZ_AZEZ01000083.1"/>
</dbReference>
<dbReference type="STRING" id="1423770.FD29_GL000943"/>
<dbReference type="GO" id="GO:0022857">
    <property type="term" value="F:transmembrane transporter activity"/>
    <property type="evidence" value="ECO:0007669"/>
    <property type="project" value="InterPro"/>
</dbReference>
<feature type="transmembrane region" description="Helical" evidence="6">
    <location>
        <begin position="288"/>
        <end position="312"/>
    </location>
</feature>
<dbReference type="AlphaFoldDB" id="A0A0R1QFS6"/>
<feature type="transmembrane region" description="Helical" evidence="6">
    <location>
        <begin position="361"/>
        <end position="381"/>
    </location>
</feature>
<protein>
    <submittedName>
        <fullName evidence="7">Amino acid permease</fullName>
    </submittedName>
</protein>
<feature type="transmembrane region" description="Helical" evidence="6">
    <location>
        <begin position="51"/>
        <end position="75"/>
    </location>
</feature>
<comment type="caution">
    <text evidence="7">The sequence shown here is derived from an EMBL/GenBank/DDBJ whole genome shotgun (WGS) entry which is preliminary data.</text>
</comment>
<dbReference type="PIRSF" id="PIRSF006060">
    <property type="entry name" value="AA_transporter"/>
    <property type="match status" value="1"/>
</dbReference>
<sequence length="441" mass="47336">MKQAVAMGGTKTKDITVVKSKKMGFWTVLLFGINSIIGSGIFLLPNEGMRLFGPASIFVLAFDALLVLSIGLCFAEDSSLFDETGGAYVYAKAAFGNFVGYEVGFVTWTIRIIAEGTLYVGFATAVAGVFPQLNTTFDKDIIVTVMALTLMTVNLFGIKVASFLNNTVTVSKLLPLIVFIAIGIWFIKGSNFTPMIPASVGSHGSFAKAAMTMFFVFTGIESSVVAAGEMQNPKKDLPRVLIIVILVVAAFYILVQAVCIGVLGTSLAKTTTPIQTAFGSMVGDFGKYLVAAGTLMSIGGVGFSTSFITPRFGVAMAENGMMPKVLTRKNRYGVPHIAIIISALLGLIVAVSGSFNTLVQISAVSRFAQYIPSCLAVLVFRKTMKDRKSGFKLPFGWVIPVFAILVSLWLLVQTSLSNLIWGFGALLVAVPFYFMTRKNFK</sequence>
<feature type="transmembrane region" description="Helical" evidence="6">
    <location>
        <begin position="393"/>
        <end position="412"/>
    </location>
</feature>
<dbReference type="GO" id="GO:0005886">
    <property type="term" value="C:plasma membrane"/>
    <property type="evidence" value="ECO:0007669"/>
    <property type="project" value="UniProtKB-SubCell"/>
</dbReference>
<feature type="transmembrane region" description="Helical" evidence="6">
    <location>
        <begin position="207"/>
        <end position="228"/>
    </location>
</feature>
<reference evidence="7 8" key="1">
    <citation type="journal article" date="2015" name="Genome Announc.">
        <title>Expanding the biotechnology potential of lactobacilli through comparative genomics of 213 strains and associated genera.</title>
        <authorList>
            <person name="Sun Z."/>
            <person name="Harris H.M."/>
            <person name="McCann A."/>
            <person name="Guo C."/>
            <person name="Argimon S."/>
            <person name="Zhang W."/>
            <person name="Yang X."/>
            <person name="Jeffery I.B."/>
            <person name="Cooney J.C."/>
            <person name="Kagawa T.F."/>
            <person name="Liu W."/>
            <person name="Song Y."/>
            <person name="Salvetti E."/>
            <person name="Wrobel A."/>
            <person name="Rasinkangas P."/>
            <person name="Parkhill J."/>
            <person name="Rea M.C."/>
            <person name="O'Sullivan O."/>
            <person name="Ritari J."/>
            <person name="Douillard F.P."/>
            <person name="Paul Ross R."/>
            <person name="Yang R."/>
            <person name="Briner A.E."/>
            <person name="Felis G.E."/>
            <person name="de Vos W.M."/>
            <person name="Barrangou R."/>
            <person name="Klaenhammer T.R."/>
            <person name="Caufield P.W."/>
            <person name="Cui Y."/>
            <person name="Zhang H."/>
            <person name="O'Toole P.W."/>
        </authorList>
    </citation>
    <scope>NUCLEOTIDE SEQUENCE [LARGE SCALE GENOMIC DNA]</scope>
    <source>
        <strain evidence="7 8">DSM 14500</strain>
    </source>
</reference>
<evidence type="ECO:0000256" key="2">
    <source>
        <dbReference type="ARBA" id="ARBA00022475"/>
    </source>
</evidence>
<keyword evidence="8" id="KW-1185">Reference proteome</keyword>
<dbReference type="Proteomes" id="UP000050872">
    <property type="component" value="Unassembled WGS sequence"/>
</dbReference>
<keyword evidence="5 6" id="KW-0472">Membrane</keyword>
<feature type="transmembrane region" description="Helical" evidence="6">
    <location>
        <begin position="333"/>
        <end position="355"/>
    </location>
</feature>
<name>A0A0R1QFS6_9LACO</name>
<dbReference type="InterPro" id="IPR002293">
    <property type="entry name" value="AA/rel_permease1"/>
</dbReference>
<dbReference type="PANTHER" id="PTHR42770">
    <property type="entry name" value="AMINO ACID TRANSPORTER-RELATED"/>
    <property type="match status" value="1"/>
</dbReference>
<feature type="transmembrane region" description="Helical" evidence="6">
    <location>
        <begin position="141"/>
        <end position="158"/>
    </location>
</feature>
<accession>A0A0R1QFS6</accession>
<feature type="transmembrane region" description="Helical" evidence="6">
    <location>
        <begin position="87"/>
        <end position="110"/>
    </location>
</feature>
<evidence type="ECO:0000256" key="5">
    <source>
        <dbReference type="ARBA" id="ARBA00023136"/>
    </source>
</evidence>
<feature type="transmembrane region" description="Helical" evidence="6">
    <location>
        <begin position="23"/>
        <end position="44"/>
    </location>
</feature>
<organism evidence="7 8">
    <name type="scientific">Companilactobacillus mindensis DSM 14500</name>
    <dbReference type="NCBI Taxonomy" id="1423770"/>
    <lineage>
        <taxon>Bacteria</taxon>
        <taxon>Bacillati</taxon>
        <taxon>Bacillota</taxon>
        <taxon>Bacilli</taxon>
        <taxon>Lactobacillales</taxon>
        <taxon>Lactobacillaceae</taxon>
        <taxon>Companilactobacillus</taxon>
    </lineage>
</organism>